<evidence type="ECO:0000313" key="2">
    <source>
        <dbReference type="Proteomes" id="UP000020735"/>
    </source>
</evidence>
<evidence type="ECO:0000313" key="1">
    <source>
        <dbReference type="EMBL" id="EXC51907.1"/>
    </source>
</evidence>
<dbReference type="AlphaFoldDB" id="A0A009SFX8"/>
<protein>
    <submittedName>
        <fullName evidence="1">Metal-dependent hydrolase domain protein</fullName>
    </submittedName>
</protein>
<dbReference type="PATRIC" id="fig|1310630.3.peg.1585"/>
<dbReference type="EMBL" id="JEXJ01000019">
    <property type="protein sequence ID" value="EXC51907.1"/>
    <property type="molecule type" value="Genomic_DNA"/>
</dbReference>
<reference evidence="1 2" key="1">
    <citation type="submission" date="2014-02" db="EMBL/GenBank/DDBJ databases">
        <title>Comparative genomics and transcriptomics to identify genetic mechanisms underlying the emergence of carbapenem resistant Acinetobacter baumannii (CRAb).</title>
        <authorList>
            <person name="Harris A.D."/>
            <person name="Johnson K.J."/>
            <person name="George J."/>
            <person name="Shefchek K."/>
            <person name="Daugherty S.C."/>
            <person name="Parankush S."/>
            <person name="Sadzewicz L."/>
            <person name="Tallon L."/>
            <person name="Sengamalay N."/>
            <person name="Hazen T.H."/>
            <person name="Rasko D.A."/>
        </authorList>
    </citation>
    <scope>NUCLEOTIDE SEQUENCE [LARGE SCALE GENOMIC DNA]</scope>
    <source>
        <strain evidence="1 2">99063</strain>
    </source>
</reference>
<sequence>MELNLKEDWSKKMKTALNRTPASFPVRRMDYNFEDTPRY</sequence>
<comment type="caution">
    <text evidence="1">The sequence shown here is derived from an EMBL/GenBank/DDBJ whole genome shotgun (WGS) entry which is preliminary data.</text>
</comment>
<accession>A0A009SFX8</accession>
<name>A0A009SFX8_ACIBA</name>
<gene>
    <name evidence="1" type="ORF">J529_1620</name>
</gene>
<proteinExistence type="predicted"/>
<dbReference type="Proteomes" id="UP000020735">
    <property type="component" value="Unassembled WGS sequence"/>
</dbReference>
<keyword evidence="1" id="KW-0378">Hydrolase</keyword>
<organism evidence="1 2">
    <name type="scientific">Acinetobacter baumannii 99063</name>
    <dbReference type="NCBI Taxonomy" id="1310630"/>
    <lineage>
        <taxon>Bacteria</taxon>
        <taxon>Pseudomonadati</taxon>
        <taxon>Pseudomonadota</taxon>
        <taxon>Gammaproteobacteria</taxon>
        <taxon>Moraxellales</taxon>
        <taxon>Moraxellaceae</taxon>
        <taxon>Acinetobacter</taxon>
        <taxon>Acinetobacter calcoaceticus/baumannii complex</taxon>
    </lineage>
</organism>
<dbReference type="GO" id="GO:0016787">
    <property type="term" value="F:hydrolase activity"/>
    <property type="evidence" value="ECO:0007669"/>
    <property type="project" value="UniProtKB-KW"/>
</dbReference>